<dbReference type="InterPro" id="IPR018788">
    <property type="entry name" value="Proteasome_assmbl_chp_3"/>
</dbReference>
<evidence type="ECO:0008006" key="3">
    <source>
        <dbReference type="Google" id="ProtNLM"/>
    </source>
</evidence>
<gene>
    <name evidence="1" type="ORF">GFSPODELE1_LOCUS5088</name>
</gene>
<evidence type="ECO:0000313" key="2">
    <source>
        <dbReference type="Proteomes" id="UP001497453"/>
    </source>
</evidence>
<sequence>MLQTTKLTREVDGIPTEVVIQRFVDCTLLLITQLGKVGNLIRARIPATAPLLPTPAPDPDEPNVIPLPPPSPAIELTPLLGNAPSEHIRTLHSLYASQAASLVWASDTSGLLEVERKDVVVGVALHRHVGTTFEGSPTEHEREVFHGVMAMVKEVVSRE</sequence>
<dbReference type="EMBL" id="OZ037946">
    <property type="protein sequence ID" value="CAL1704656.1"/>
    <property type="molecule type" value="Genomic_DNA"/>
</dbReference>
<name>A0ABP1D9X5_9APHY</name>
<dbReference type="PANTHER" id="PTHR31051">
    <property type="entry name" value="PROTEASOME ASSEMBLY CHAPERONE 3"/>
    <property type="match status" value="1"/>
</dbReference>
<protein>
    <recommendedName>
        <fullName evidence="3">Proteasome assembly chaperone 3</fullName>
    </recommendedName>
</protein>
<accession>A0ABP1D9X5</accession>
<dbReference type="PANTHER" id="PTHR31051:SF1">
    <property type="entry name" value="PROTEASOME ASSEMBLY CHAPERONE 3"/>
    <property type="match status" value="1"/>
</dbReference>
<proteinExistence type="predicted"/>
<dbReference type="InterPro" id="IPR053720">
    <property type="entry name" value="Psm_Assembly_Chaperone"/>
</dbReference>
<keyword evidence="2" id="KW-1185">Reference proteome</keyword>
<dbReference type="Proteomes" id="UP001497453">
    <property type="component" value="Chromosome 3"/>
</dbReference>
<reference evidence="2" key="1">
    <citation type="submission" date="2024-04" db="EMBL/GenBank/DDBJ databases">
        <authorList>
            <person name="Shaw F."/>
            <person name="Minotto A."/>
        </authorList>
    </citation>
    <scope>NUCLEOTIDE SEQUENCE [LARGE SCALE GENOMIC DNA]</scope>
</reference>
<dbReference type="Gene3D" id="3.30.230.90">
    <property type="match status" value="1"/>
</dbReference>
<evidence type="ECO:0000313" key="1">
    <source>
        <dbReference type="EMBL" id="CAL1704656.1"/>
    </source>
</evidence>
<organism evidence="1 2">
    <name type="scientific">Somion occarium</name>
    <dbReference type="NCBI Taxonomy" id="3059160"/>
    <lineage>
        <taxon>Eukaryota</taxon>
        <taxon>Fungi</taxon>
        <taxon>Dikarya</taxon>
        <taxon>Basidiomycota</taxon>
        <taxon>Agaricomycotina</taxon>
        <taxon>Agaricomycetes</taxon>
        <taxon>Polyporales</taxon>
        <taxon>Cerrenaceae</taxon>
        <taxon>Somion</taxon>
    </lineage>
</organism>